<gene>
    <name evidence="1" type="ORF">ARMGADRAFT_941056</name>
</gene>
<dbReference type="Proteomes" id="UP000217790">
    <property type="component" value="Unassembled WGS sequence"/>
</dbReference>
<organism evidence="1 2">
    <name type="scientific">Armillaria gallica</name>
    <name type="common">Bulbous honey fungus</name>
    <name type="synonym">Armillaria bulbosa</name>
    <dbReference type="NCBI Taxonomy" id="47427"/>
    <lineage>
        <taxon>Eukaryota</taxon>
        <taxon>Fungi</taxon>
        <taxon>Dikarya</taxon>
        <taxon>Basidiomycota</taxon>
        <taxon>Agaricomycotina</taxon>
        <taxon>Agaricomycetes</taxon>
        <taxon>Agaricomycetidae</taxon>
        <taxon>Agaricales</taxon>
        <taxon>Marasmiineae</taxon>
        <taxon>Physalacriaceae</taxon>
        <taxon>Armillaria</taxon>
    </lineage>
</organism>
<reference evidence="2" key="1">
    <citation type="journal article" date="2017" name="Nat. Ecol. Evol.">
        <title>Genome expansion and lineage-specific genetic innovations in the forest pathogenic fungi Armillaria.</title>
        <authorList>
            <person name="Sipos G."/>
            <person name="Prasanna A.N."/>
            <person name="Walter M.C."/>
            <person name="O'Connor E."/>
            <person name="Balint B."/>
            <person name="Krizsan K."/>
            <person name="Kiss B."/>
            <person name="Hess J."/>
            <person name="Varga T."/>
            <person name="Slot J."/>
            <person name="Riley R."/>
            <person name="Boka B."/>
            <person name="Rigling D."/>
            <person name="Barry K."/>
            <person name="Lee J."/>
            <person name="Mihaltcheva S."/>
            <person name="LaButti K."/>
            <person name="Lipzen A."/>
            <person name="Waldron R."/>
            <person name="Moloney N.M."/>
            <person name="Sperisen C."/>
            <person name="Kredics L."/>
            <person name="Vagvoelgyi C."/>
            <person name="Patrignani A."/>
            <person name="Fitzpatrick D."/>
            <person name="Nagy I."/>
            <person name="Doyle S."/>
            <person name="Anderson J.B."/>
            <person name="Grigoriev I.V."/>
            <person name="Gueldener U."/>
            <person name="Muensterkoetter M."/>
            <person name="Nagy L.G."/>
        </authorList>
    </citation>
    <scope>NUCLEOTIDE SEQUENCE [LARGE SCALE GENOMIC DNA]</scope>
    <source>
        <strain evidence="2">Ar21-2</strain>
    </source>
</reference>
<proteinExistence type="predicted"/>
<sequence>YGKNIKKAKQDLCMLIDCPSLPEKLWTAFLQDDTVDFDKIFASINSATIDKEITMVIGEGVSITLDSMKSSNKITEHGHWVIAWQAYTKAVLFAFLS</sequence>
<evidence type="ECO:0000313" key="1">
    <source>
        <dbReference type="EMBL" id="PBK86141.1"/>
    </source>
</evidence>
<dbReference type="InParanoid" id="A0A2H3CSY4"/>
<protein>
    <submittedName>
        <fullName evidence="1">Uncharacterized protein</fullName>
    </submittedName>
</protein>
<dbReference type="EMBL" id="KZ293686">
    <property type="protein sequence ID" value="PBK86141.1"/>
    <property type="molecule type" value="Genomic_DNA"/>
</dbReference>
<evidence type="ECO:0000313" key="2">
    <source>
        <dbReference type="Proteomes" id="UP000217790"/>
    </source>
</evidence>
<accession>A0A2H3CSY4</accession>
<feature type="non-terminal residue" evidence="1">
    <location>
        <position position="1"/>
    </location>
</feature>
<keyword evidence="2" id="KW-1185">Reference proteome</keyword>
<dbReference type="STRING" id="47427.A0A2H3CSY4"/>
<name>A0A2H3CSY4_ARMGA</name>
<dbReference type="OrthoDB" id="2927887at2759"/>
<dbReference type="AlphaFoldDB" id="A0A2H3CSY4"/>